<dbReference type="SUPFAM" id="SSF51905">
    <property type="entry name" value="FAD/NAD(P)-binding domain"/>
    <property type="match status" value="1"/>
</dbReference>
<protein>
    <submittedName>
        <fullName evidence="2">FAD-dependent oxidoreductase</fullName>
    </submittedName>
</protein>
<feature type="domain" description="Amine oxidase" evidence="1">
    <location>
        <begin position="62"/>
        <end position="536"/>
    </location>
</feature>
<accession>A0ABT8JVT0</accession>
<dbReference type="Proteomes" id="UP001174209">
    <property type="component" value="Unassembled WGS sequence"/>
</dbReference>
<keyword evidence="3" id="KW-1185">Reference proteome</keyword>
<sequence length="566" mass="62018">MTTATELPADDLAADRQAASPITMLNPDFPFSYDHYLAHPDGLGSVPEELLGTEVAVIGAGLSGLVTAYELMKLGLRPVVYEADQIGGRLRTAAFPAAPGVVADLGGMRFPVSGRAFYHYVDLLGVETEAFPNPLSSASSSTVIELAGKKHYATTPEDLPPFFQEVADAWKAAINDGARFTEMQDAIRSRDTGRIKELWNDLLPRMDEQTFYGFIAASKAFKEAGFAHREAFGQVGFGTGGWDTDFPNSILEILRVVYTDADDQHRLIRGGAQRLPEALWHHAPSGMRHWPEGTSLASLHSGSPHGAVGRISRDPDGDLRIRERWGREASYPAVVTTCQSWLLSTRIHTQEALFPADLWTAMERSHYMQSSKTFVMVDRPFWKDIDPETGQEVLSMTLTDRLNRATYLLDNGPDKPAVILLSYTWNDDALKWLALDADERVELMLHSLEQIYPGVDIASHIVGQPITVSWEADPNFMGAFKANLPGHYRYQQRLFTHFKQDALPEGQRGIFLAGDDISFTAGWAEGAVTTGLNAVWGVVNHLGGSSAPGNPGPGDLLDAIGPISLD</sequence>
<dbReference type="Gene3D" id="3.90.660.10">
    <property type="match status" value="1"/>
</dbReference>
<dbReference type="InterPro" id="IPR002937">
    <property type="entry name" value="Amino_oxidase"/>
</dbReference>
<evidence type="ECO:0000313" key="2">
    <source>
        <dbReference type="EMBL" id="MDN4609279.1"/>
    </source>
</evidence>
<dbReference type="EMBL" id="JAROCG010000001">
    <property type="protein sequence ID" value="MDN4609279.1"/>
    <property type="molecule type" value="Genomic_DNA"/>
</dbReference>
<dbReference type="SUPFAM" id="SSF54373">
    <property type="entry name" value="FAD-linked reductases, C-terminal domain"/>
    <property type="match status" value="1"/>
</dbReference>
<dbReference type="InterPro" id="IPR036188">
    <property type="entry name" value="FAD/NAD-bd_sf"/>
</dbReference>
<proteinExistence type="predicted"/>
<dbReference type="Gene3D" id="1.10.405.40">
    <property type="match status" value="1"/>
</dbReference>
<dbReference type="Gene3D" id="3.50.50.60">
    <property type="entry name" value="FAD/NAD(P)-binding domain"/>
    <property type="match status" value="1"/>
</dbReference>
<comment type="caution">
    <text evidence="2">The sequence shown here is derived from an EMBL/GenBank/DDBJ whole genome shotgun (WGS) entry which is preliminary data.</text>
</comment>
<gene>
    <name evidence="2" type="ORF">P5G52_00170</name>
</gene>
<name>A0ABT8JVT0_9MICC</name>
<dbReference type="PANTHER" id="PTHR10742">
    <property type="entry name" value="FLAVIN MONOAMINE OXIDASE"/>
    <property type="match status" value="1"/>
</dbReference>
<dbReference type="PANTHER" id="PTHR10742:SF342">
    <property type="entry name" value="AMINE OXIDASE"/>
    <property type="match status" value="1"/>
</dbReference>
<evidence type="ECO:0000259" key="1">
    <source>
        <dbReference type="Pfam" id="PF01593"/>
    </source>
</evidence>
<reference evidence="2" key="1">
    <citation type="submission" date="2023-06" db="EMBL/GenBank/DDBJ databases">
        <title>MT1 and MT2 Draft Genomes of Novel Species.</title>
        <authorList>
            <person name="Venkateswaran K."/>
        </authorList>
    </citation>
    <scope>NUCLEOTIDE SEQUENCE</scope>
    <source>
        <strain evidence="2">IIF3SC-B10</strain>
    </source>
</reference>
<dbReference type="Pfam" id="PF01593">
    <property type="entry name" value="Amino_oxidase"/>
    <property type="match status" value="1"/>
</dbReference>
<evidence type="ECO:0000313" key="3">
    <source>
        <dbReference type="Proteomes" id="UP001174209"/>
    </source>
</evidence>
<dbReference type="InterPro" id="IPR050281">
    <property type="entry name" value="Flavin_monoamine_oxidase"/>
</dbReference>
<organism evidence="2 3">
    <name type="scientific">Arthrobacter burdickii</name>
    <dbReference type="NCBI Taxonomy" id="3035920"/>
    <lineage>
        <taxon>Bacteria</taxon>
        <taxon>Bacillati</taxon>
        <taxon>Actinomycetota</taxon>
        <taxon>Actinomycetes</taxon>
        <taxon>Micrococcales</taxon>
        <taxon>Micrococcaceae</taxon>
        <taxon>Arthrobacter</taxon>
    </lineage>
</organism>
<dbReference type="RefSeq" id="WP_301223984.1">
    <property type="nucleotide sequence ID" value="NZ_JAROCG010000001.1"/>
</dbReference>